<protein>
    <submittedName>
        <fullName evidence="1">Uncharacterized protein</fullName>
    </submittedName>
</protein>
<proteinExistence type="predicted"/>
<dbReference type="Proteomes" id="UP000053257">
    <property type="component" value="Unassembled WGS sequence"/>
</dbReference>
<sequence length="166" mass="18168">MQTQLRLQVCSEAVHCAGDCVHRTARERAQRAQYIGQRNLSPVDVSVQSITTARCDQHDAASASHQDNESLGANVETVITSITRLSSTCETMCNELFISWSCCTVSTESHGQLRRVLFRSMNCHICHILSLLSPIPSAAQLPLPPHPSRTSRPSSRAIAHCESLAS</sequence>
<evidence type="ECO:0000313" key="1">
    <source>
        <dbReference type="EMBL" id="KIP02551.1"/>
    </source>
</evidence>
<dbReference type="AlphaFoldDB" id="A0A0C3RR99"/>
<dbReference type="EMBL" id="KN840667">
    <property type="protein sequence ID" value="KIP02551.1"/>
    <property type="molecule type" value="Genomic_DNA"/>
</dbReference>
<keyword evidence="2" id="KW-1185">Reference proteome</keyword>
<accession>A0A0C3RR99</accession>
<name>A0A0C3RR99_PHLG1</name>
<dbReference type="HOGENOM" id="CLU_1603352_0_0_1"/>
<evidence type="ECO:0000313" key="2">
    <source>
        <dbReference type="Proteomes" id="UP000053257"/>
    </source>
</evidence>
<organism evidence="1 2">
    <name type="scientific">Phlebiopsis gigantea (strain 11061_1 CR5-6)</name>
    <name type="common">White-rot fungus</name>
    <name type="synonym">Peniophora gigantea</name>
    <dbReference type="NCBI Taxonomy" id="745531"/>
    <lineage>
        <taxon>Eukaryota</taxon>
        <taxon>Fungi</taxon>
        <taxon>Dikarya</taxon>
        <taxon>Basidiomycota</taxon>
        <taxon>Agaricomycotina</taxon>
        <taxon>Agaricomycetes</taxon>
        <taxon>Polyporales</taxon>
        <taxon>Phanerochaetaceae</taxon>
        <taxon>Phlebiopsis</taxon>
    </lineage>
</organism>
<gene>
    <name evidence="1" type="ORF">PHLGIDRAFT_290354</name>
</gene>
<reference evidence="1 2" key="1">
    <citation type="journal article" date="2014" name="PLoS Genet.">
        <title>Analysis of the Phlebiopsis gigantea genome, transcriptome and secretome provides insight into its pioneer colonization strategies of wood.</title>
        <authorList>
            <person name="Hori C."/>
            <person name="Ishida T."/>
            <person name="Igarashi K."/>
            <person name="Samejima M."/>
            <person name="Suzuki H."/>
            <person name="Master E."/>
            <person name="Ferreira P."/>
            <person name="Ruiz-Duenas F.J."/>
            <person name="Held B."/>
            <person name="Canessa P."/>
            <person name="Larrondo L.F."/>
            <person name="Schmoll M."/>
            <person name="Druzhinina I.S."/>
            <person name="Kubicek C.P."/>
            <person name="Gaskell J.A."/>
            <person name="Kersten P."/>
            <person name="St John F."/>
            <person name="Glasner J."/>
            <person name="Sabat G."/>
            <person name="Splinter BonDurant S."/>
            <person name="Syed K."/>
            <person name="Yadav J."/>
            <person name="Mgbeahuruike A.C."/>
            <person name="Kovalchuk A."/>
            <person name="Asiegbu F.O."/>
            <person name="Lackner G."/>
            <person name="Hoffmeister D."/>
            <person name="Rencoret J."/>
            <person name="Gutierrez A."/>
            <person name="Sun H."/>
            <person name="Lindquist E."/>
            <person name="Barry K."/>
            <person name="Riley R."/>
            <person name="Grigoriev I.V."/>
            <person name="Henrissat B."/>
            <person name="Kues U."/>
            <person name="Berka R.M."/>
            <person name="Martinez A.T."/>
            <person name="Covert S.F."/>
            <person name="Blanchette R.A."/>
            <person name="Cullen D."/>
        </authorList>
    </citation>
    <scope>NUCLEOTIDE SEQUENCE [LARGE SCALE GENOMIC DNA]</scope>
    <source>
        <strain evidence="1 2">11061_1 CR5-6</strain>
    </source>
</reference>